<dbReference type="InterPro" id="IPR051912">
    <property type="entry name" value="Alkylbase_DNA_Glycosylase/TA"/>
</dbReference>
<dbReference type="GO" id="GO:0005737">
    <property type="term" value="C:cytoplasm"/>
    <property type="evidence" value="ECO:0007669"/>
    <property type="project" value="TreeGrafter"/>
</dbReference>
<dbReference type="Gene3D" id="1.10.1670.40">
    <property type="match status" value="1"/>
</dbReference>
<dbReference type="EMBL" id="QPMH01000021">
    <property type="protein sequence ID" value="RDD60724.1"/>
    <property type="molecule type" value="Genomic_DNA"/>
</dbReference>
<dbReference type="GO" id="GO:0006285">
    <property type="term" value="P:base-excision repair, AP site formation"/>
    <property type="evidence" value="ECO:0007669"/>
    <property type="project" value="TreeGrafter"/>
</dbReference>
<dbReference type="PANTHER" id="PTHR43003:SF5">
    <property type="entry name" value="DNA-3-METHYLADENINE GLYCOSYLASE"/>
    <property type="match status" value="1"/>
</dbReference>
<comment type="catalytic activity">
    <reaction evidence="1">
        <text>Hydrolysis of alkylated DNA, releasing 3-methyladenine, 3-methylguanine, 7-methylguanine and 7-methyladenine.</text>
        <dbReference type="EC" id="3.2.2.21"/>
    </reaction>
</comment>
<keyword evidence="4" id="KW-0234">DNA repair</keyword>
<dbReference type="Gene3D" id="1.10.340.30">
    <property type="entry name" value="Hypothetical protein, domain 2"/>
    <property type="match status" value="1"/>
</dbReference>
<reference evidence="6 7" key="1">
    <citation type="submission" date="2018-07" db="EMBL/GenBank/DDBJ databases">
        <title>Venubactetium sediminum gen. nov., sp. nov., isolated from a marine solar saltern.</title>
        <authorList>
            <person name="Wang S."/>
        </authorList>
    </citation>
    <scope>NUCLEOTIDE SEQUENCE [LARGE SCALE GENOMIC DNA]</scope>
    <source>
        <strain evidence="6 7">WD2A32</strain>
    </source>
</reference>
<dbReference type="Pfam" id="PF00730">
    <property type="entry name" value="HhH-GPD"/>
    <property type="match status" value="1"/>
</dbReference>
<accession>A0A369T8D9</accession>
<gene>
    <name evidence="6" type="ORF">DRB17_16830</name>
</gene>
<dbReference type="RefSeq" id="WP_114583387.1">
    <property type="nucleotide sequence ID" value="NZ_QPMH01000021.1"/>
</dbReference>
<dbReference type="GO" id="GO:0043916">
    <property type="term" value="F:DNA-7-methylguanine glycosylase activity"/>
    <property type="evidence" value="ECO:0007669"/>
    <property type="project" value="TreeGrafter"/>
</dbReference>
<dbReference type="EC" id="3.2.2.21" evidence="2"/>
<dbReference type="Proteomes" id="UP000253941">
    <property type="component" value="Unassembled WGS sequence"/>
</dbReference>
<organism evidence="6 7">
    <name type="scientific">Ferruginivarius sediminum</name>
    <dbReference type="NCBI Taxonomy" id="2661937"/>
    <lineage>
        <taxon>Bacteria</taxon>
        <taxon>Pseudomonadati</taxon>
        <taxon>Pseudomonadota</taxon>
        <taxon>Alphaproteobacteria</taxon>
        <taxon>Rhodospirillales</taxon>
        <taxon>Rhodospirillaceae</taxon>
        <taxon>Ferruginivarius</taxon>
    </lineage>
</organism>
<evidence type="ECO:0000256" key="1">
    <source>
        <dbReference type="ARBA" id="ARBA00000086"/>
    </source>
</evidence>
<comment type="caution">
    <text evidence="6">The sequence shown here is derived from an EMBL/GenBank/DDBJ whole genome shotgun (WGS) entry which is preliminary data.</text>
</comment>
<dbReference type="GO" id="GO:0032993">
    <property type="term" value="C:protein-DNA complex"/>
    <property type="evidence" value="ECO:0007669"/>
    <property type="project" value="TreeGrafter"/>
</dbReference>
<evidence type="ECO:0000259" key="5">
    <source>
        <dbReference type="SMART" id="SM00478"/>
    </source>
</evidence>
<evidence type="ECO:0000256" key="4">
    <source>
        <dbReference type="ARBA" id="ARBA00023204"/>
    </source>
</evidence>
<dbReference type="GO" id="GO:0008725">
    <property type="term" value="F:DNA-3-methyladenine glycosylase activity"/>
    <property type="evidence" value="ECO:0007669"/>
    <property type="project" value="TreeGrafter"/>
</dbReference>
<dbReference type="CDD" id="cd00056">
    <property type="entry name" value="ENDO3c"/>
    <property type="match status" value="1"/>
</dbReference>
<dbReference type="GO" id="GO:0032131">
    <property type="term" value="F:alkylated DNA binding"/>
    <property type="evidence" value="ECO:0007669"/>
    <property type="project" value="TreeGrafter"/>
</dbReference>
<proteinExistence type="predicted"/>
<dbReference type="AlphaFoldDB" id="A0A369T8D9"/>
<dbReference type="SMART" id="SM00478">
    <property type="entry name" value="ENDO3c"/>
    <property type="match status" value="1"/>
</dbReference>
<evidence type="ECO:0000256" key="2">
    <source>
        <dbReference type="ARBA" id="ARBA00012000"/>
    </source>
</evidence>
<sequence length="232" mass="25359">MKAYADQVSAMGCIAGANALSSAAMSEPQPDERLRPAMDALAACDDDIARAYEACGLPPVRRQPADFAGMVNIIAAQQLSVHAARAICERLRAAIGPLTAESFLAVPEEEARNLGLSRPKVRYLRGIAEAEQAGDLDFAELAEVPDDEAMARLTAIKGVGRWTAEIFLLFALERPDVFPAQDLALQVSGQRLKRLEDRPSADVLRELADSWRPYRSAAARFLWHYYRHPGVA</sequence>
<dbReference type="InterPro" id="IPR011257">
    <property type="entry name" value="DNA_glycosylase"/>
</dbReference>
<evidence type="ECO:0000313" key="6">
    <source>
        <dbReference type="EMBL" id="RDD60724.1"/>
    </source>
</evidence>
<evidence type="ECO:0000313" key="7">
    <source>
        <dbReference type="Proteomes" id="UP000253941"/>
    </source>
</evidence>
<protein>
    <recommendedName>
        <fullName evidence="2">DNA-3-methyladenine glycosylase II</fullName>
        <ecNumber evidence="2">3.2.2.21</ecNumber>
    </recommendedName>
</protein>
<name>A0A369T8D9_9PROT</name>
<keyword evidence="7" id="KW-1185">Reference proteome</keyword>
<dbReference type="GO" id="GO:0006307">
    <property type="term" value="P:DNA alkylation repair"/>
    <property type="evidence" value="ECO:0007669"/>
    <property type="project" value="TreeGrafter"/>
</dbReference>
<feature type="domain" description="HhH-GPD" evidence="5">
    <location>
        <begin position="75"/>
        <end position="227"/>
    </location>
</feature>
<keyword evidence="3" id="KW-0227">DNA damage</keyword>
<dbReference type="InterPro" id="IPR003265">
    <property type="entry name" value="HhH-GPD_domain"/>
</dbReference>
<dbReference type="SUPFAM" id="SSF48150">
    <property type="entry name" value="DNA-glycosylase"/>
    <property type="match status" value="1"/>
</dbReference>
<dbReference type="PANTHER" id="PTHR43003">
    <property type="entry name" value="DNA-3-METHYLADENINE GLYCOSYLASE"/>
    <property type="match status" value="1"/>
</dbReference>
<evidence type="ECO:0000256" key="3">
    <source>
        <dbReference type="ARBA" id="ARBA00022763"/>
    </source>
</evidence>